<gene>
    <name evidence="5" type="ORF">CAUJ_LOCUS12153</name>
</gene>
<accession>A0A8S1HKL7</accession>
<feature type="compositionally biased region" description="Basic and acidic residues" evidence="4">
    <location>
        <begin position="59"/>
        <end position="79"/>
    </location>
</feature>
<dbReference type="EMBL" id="CAJGYM010000069">
    <property type="protein sequence ID" value="CAD6196238.1"/>
    <property type="molecule type" value="Genomic_DNA"/>
</dbReference>
<dbReference type="PANTHER" id="PTHR13471">
    <property type="entry name" value="TETRATRICOPEPTIDE-LIKE HELICAL"/>
    <property type="match status" value="1"/>
</dbReference>
<evidence type="ECO:0000256" key="1">
    <source>
        <dbReference type="ARBA" id="ARBA00004123"/>
    </source>
</evidence>
<comment type="similarity">
    <text evidence="2">Belongs to the NRDE2 family.</text>
</comment>
<dbReference type="Proteomes" id="UP000835052">
    <property type="component" value="Unassembled WGS sequence"/>
</dbReference>
<feature type="region of interest" description="Disordered" evidence="4">
    <location>
        <begin position="1"/>
        <end position="79"/>
    </location>
</feature>
<dbReference type="AlphaFoldDB" id="A0A8S1HKL7"/>
<feature type="compositionally biased region" description="Polar residues" evidence="4">
    <location>
        <begin position="175"/>
        <end position="188"/>
    </location>
</feature>
<feature type="compositionally biased region" description="Basic and acidic residues" evidence="4">
    <location>
        <begin position="97"/>
        <end position="115"/>
    </location>
</feature>
<dbReference type="Gene3D" id="1.25.40.10">
    <property type="entry name" value="Tetratricopeptide repeat domain"/>
    <property type="match status" value="1"/>
</dbReference>
<feature type="compositionally biased region" description="Basic residues" evidence="4">
    <location>
        <begin position="49"/>
        <end position="58"/>
    </location>
</feature>
<keyword evidence="3" id="KW-0539">Nucleus</keyword>
<evidence type="ECO:0000256" key="3">
    <source>
        <dbReference type="ARBA" id="ARBA00023242"/>
    </source>
</evidence>
<dbReference type="InterPro" id="IPR011990">
    <property type="entry name" value="TPR-like_helical_dom_sf"/>
</dbReference>
<protein>
    <submittedName>
        <fullName evidence="5">Uncharacterized protein</fullName>
    </submittedName>
</protein>
<evidence type="ECO:0000313" key="6">
    <source>
        <dbReference type="Proteomes" id="UP000835052"/>
    </source>
</evidence>
<comment type="caution">
    <text evidence="5">The sequence shown here is derived from an EMBL/GenBank/DDBJ whole genome shotgun (WGS) entry which is preliminary data.</text>
</comment>
<comment type="subcellular location">
    <subcellularLocation>
        <location evidence="1">Nucleus</location>
    </subcellularLocation>
</comment>
<reference evidence="5" key="1">
    <citation type="submission" date="2020-10" db="EMBL/GenBank/DDBJ databases">
        <authorList>
            <person name="Kikuchi T."/>
        </authorList>
    </citation>
    <scope>NUCLEOTIDE SEQUENCE</scope>
    <source>
        <strain evidence="5">NKZ352</strain>
    </source>
</reference>
<dbReference type="GO" id="GO:1902369">
    <property type="term" value="P:negative regulation of RNA catabolic process"/>
    <property type="evidence" value="ECO:0007669"/>
    <property type="project" value="TreeGrafter"/>
</dbReference>
<dbReference type="GO" id="GO:0071013">
    <property type="term" value="C:catalytic step 2 spliceosome"/>
    <property type="evidence" value="ECO:0007669"/>
    <property type="project" value="TreeGrafter"/>
</dbReference>
<evidence type="ECO:0000313" key="5">
    <source>
        <dbReference type="EMBL" id="CAD6196238.1"/>
    </source>
</evidence>
<feature type="compositionally biased region" description="Acidic residues" evidence="4">
    <location>
        <begin position="29"/>
        <end position="41"/>
    </location>
</feature>
<dbReference type="PANTHER" id="PTHR13471:SF0">
    <property type="entry name" value="NUCLEAR EXOSOME REGULATOR NRDE2"/>
    <property type="match status" value="1"/>
</dbReference>
<dbReference type="GO" id="GO:0031048">
    <property type="term" value="P:regulatory ncRNA-mediated heterochromatin formation"/>
    <property type="evidence" value="ECO:0007669"/>
    <property type="project" value="TreeGrafter"/>
</dbReference>
<sequence length="465" mass="54907">MFTAYTEGADGRQQGGTSDFQGDFKNEVEEGEDYDDEEDEFVRDGSGKILRKWQQKKQRQNEMFRDRDRRAHEARREEVVKEALYYSAITLEDSEEEEHHGMKGLPEHLCPRPDTRSSAYKSFPDVKKELKTEIDDDIDDFPPKKRKEKRKRKSSRSPSRRRKPSGSPQPGSSKNRPQQLQQPSKNSWNLLKTSTYREIDQNLSKLIAGLLVYERSREREAEIFDSVGRQAAKFRIAMRFIDNGSQKLFNIFYPSLGAKLERETRSFHQKLAVANKHQPRETQFRRCEFDWNGEFIIPLSDKPYDKYDLWLEEGERRKEAEAKIEQCGALGVDVKSLTDLQVRNQLLNSQLNKQPKNIELWLDFIKLQDEIYLSQKESGAMDNAKRMLRERKDAILVDAIAKNPRVSLFQRMYIENMIADPMTVYKKYEDLLHKFPHEIHIWEKYLDYVQHNNSLYGREQMDKAF</sequence>
<evidence type="ECO:0000256" key="4">
    <source>
        <dbReference type="SAM" id="MobiDB-lite"/>
    </source>
</evidence>
<dbReference type="Pfam" id="PF08424">
    <property type="entry name" value="NRDE-2"/>
    <property type="match status" value="1"/>
</dbReference>
<feature type="region of interest" description="Disordered" evidence="4">
    <location>
        <begin position="93"/>
        <end position="188"/>
    </location>
</feature>
<feature type="compositionally biased region" description="Basic and acidic residues" evidence="4">
    <location>
        <begin position="124"/>
        <end position="133"/>
    </location>
</feature>
<name>A0A8S1HKL7_9PELO</name>
<organism evidence="5 6">
    <name type="scientific">Caenorhabditis auriculariae</name>
    <dbReference type="NCBI Taxonomy" id="2777116"/>
    <lineage>
        <taxon>Eukaryota</taxon>
        <taxon>Metazoa</taxon>
        <taxon>Ecdysozoa</taxon>
        <taxon>Nematoda</taxon>
        <taxon>Chromadorea</taxon>
        <taxon>Rhabditida</taxon>
        <taxon>Rhabditina</taxon>
        <taxon>Rhabditomorpha</taxon>
        <taxon>Rhabditoidea</taxon>
        <taxon>Rhabditidae</taxon>
        <taxon>Peloderinae</taxon>
        <taxon>Caenorhabditis</taxon>
    </lineage>
</organism>
<proteinExistence type="inferred from homology"/>
<dbReference type="OrthoDB" id="5804141at2759"/>
<evidence type="ECO:0000256" key="2">
    <source>
        <dbReference type="ARBA" id="ARBA00009265"/>
    </source>
</evidence>
<feature type="compositionally biased region" description="Low complexity" evidence="4">
    <location>
        <begin position="165"/>
        <end position="174"/>
    </location>
</feature>
<feature type="compositionally biased region" description="Basic residues" evidence="4">
    <location>
        <begin position="144"/>
        <end position="164"/>
    </location>
</feature>
<keyword evidence="6" id="KW-1185">Reference proteome</keyword>
<dbReference type="InterPro" id="IPR013633">
    <property type="entry name" value="NRDE-2"/>
</dbReference>